<proteinExistence type="inferred from homology"/>
<comment type="similarity">
    <text evidence="3">Belongs to the QueH family.</text>
</comment>
<comment type="catalytic activity">
    <reaction evidence="16">
        <text>epoxyqueuosine(34) in tRNA + AH2 = queuosine(34) in tRNA + A + H2O</text>
        <dbReference type="Rhea" id="RHEA:32159"/>
        <dbReference type="Rhea" id="RHEA-COMP:18571"/>
        <dbReference type="Rhea" id="RHEA-COMP:18582"/>
        <dbReference type="ChEBI" id="CHEBI:13193"/>
        <dbReference type="ChEBI" id="CHEBI:15377"/>
        <dbReference type="ChEBI" id="CHEBI:17499"/>
        <dbReference type="ChEBI" id="CHEBI:194431"/>
        <dbReference type="ChEBI" id="CHEBI:194443"/>
        <dbReference type="EC" id="1.17.99.6"/>
    </reaction>
</comment>
<name>A0ABV6SNR5_AZOPA</name>
<evidence type="ECO:0000256" key="14">
    <source>
        <dbReference type="ARBA" id="ARBA00023284"/>
    </source>
</evidence>
<evidence type="ECO:0000256" key="16">
    <source>
        <dbReference type="ARBA" id="ARBA00047415"/>
    </source>
</evidence>
<keyword evidence="9" id="KW-0671">Queuosine biosynthesis</keyword>
<evidence type="ECO:0000256" key="11">
    <source>
        <dbReference type="ARBA" id="ARBA00023004"/>
    </source>
</evidence>
<keyword evidence="14" id="KW-0676">Redox-active center</keyword>
<evidence type="ECO:0000256" key="2">
    <source>
        <dbReference type="ARBA" id="ARBA00004691"/>
    </source>
</evidence>
<keyword evidence="10" id="KW-0560">Oxidoreductase</keyword>
<keyword evidence="7" id="KW-0819">tRNA processing</keyword>
<evidence type="ECO:0000256" key="10">
    <source>
        <dbReference type="ARBA" id="ARBA00023002"/>
    </source>
</evidence>
<evidence type="ECO:0000256" key="13">
    <source>
        <dbReference type="ARBA" id="ARBA00023157"/>
    </source>
</evidence>
<evidence type="ECO:0000256" key="4">
    <source>
        <dbReference type="ARBA" id="ARBA00012622"/>
    </source>
</evidence>
<keyword evidence="18" id="KW-1185">Reference proteome</keyword>
<reference evidence="17 18" key="1">
    <citation type="submission" date="2024-09" db="EMBL/GenBank/DDBJ databases">
        <authorList>
            <person name="Sun Q."/>
            <person name="Mori K."/>
        </authorList>
    </citation>
    <scope>NUCLEOTIDE SEQUENCE [LARGE SCALE GENOMIC DNA]</scope>
    <source>
        <strain evidence="17 18">NCAIM B.01794</strain>
    </source>
</reference>
<keyword evidence="8" id="KW-0479">Metal-binding</keyword>
<dbReference type="PANTHER" id="PTHR36701:SF1">
    <property type="entry name" value="EPOXYQUEUOSINE REDUCTASE QUEH"/>
    <property type="match status" value="1"/>
</dbReference>
<keyword evidence="13" id="KW-1015">Disulfide bond</keyword>
<evidence type="ECO:0000256" key="7">
    <source>
        <dbReference type="ARBA" id="ARBA00022694"/>
    </source>
</evidence>
<organism evidence="17 18">
    <name type="scientific">Azorhizophilus paspali</name>
    <name type="common">Azotobacter paspali</name>
    <dbReference type="NCBI Taxonomy" id="69963"/>
    <lineage>
        <taxon>Bacteria</taxon>
        <taxon>Pseudomonadati</taxon>
        <taxon>Pseudomonadota</taxon>
        <taxon>Gammaproteobacteria</taxon>
        <taxon>Pseudomonadales</taxon>
        <taxon>Pseudomonadaceae</taxon>
        <taxon>Azorhizophilus</taxon>
    </lineage>
</organism>
<dbReference type="EC" id="1.17.99.6" evidence="4"/>
<evidence type="ECO:0000256" key="15">
    <source>
        <dbReference type="ARBA" id="ARBA00031446"/>
    </source>
</evidence>
<keyword evidence="6" id="KW-0004">4Fe-4S</keyword>
<dbReference type="Pfam" id="PF02677">
    <property type="entry name" value="QueH"/>
    <property type="match status" value="1"/>
</dbReference>
<evidence type="ECO:0000256" key="12">
    <source>
        <dbReference type="ARBA" id="ARBA00023014"/>
    </source>
</evidence>
<keyword evidence="12" id="KW-0411">Iron-sulfur</keyword>
<evidence type="ECO:0000313" key="17">
    <source>
        <dbReference type="EMBL" id="MFC0709930.1"/>
    </source>
</evidence>
<comment type="function">
    <text evidence="1">Catalyzes the conversion of epoxyqueuosine (oQ) to queuosine (Q), which is a hypermodified base found in the wobble positions of tRNA(Asp), tRNA(Asn), tRNA(His) and tRNA(Tyr).</text>
</comment>
<comment type="pathway">
    <text evidence="2">tRNA modification; tRNA-queuosine biosynthesis.</text>
</comment>
<dbReference type="Proteomes" id="UP001589891">
    <property type="component" value="Unassembled WGS sequence"/>
</dbReference>
<dbReference type="RefSeq" id="WP_376945411.1">
    <property type="nucleotide sequence ID" value="NZ_CP171449.1"/>
</dbReference>
<accession>A0ABV6SNR5</accession>
<dbReference type="InterPro" id="IPR003828">
    <property type="entry name" value="QueH"/>
</dbReference>
<sequence>MNSIMRPKLILPKGAGRLLLHSCCAPCSGEVMEAIAASNIDYTTFYNPNIYPEQEYLPRKEENIRFAKKHGVPFVDADYDVDNWFTRAKGMERESERGIRCTMCFDMPLERVMNFEEEIRHCRA</sequence>
<evidence type="ECO:0000256" key="6">
    <source>
        <dbReference type="ARBA" id="ARBA00022485"/>
    </source>
</evidence>
<dbReference type="EMBL" id="JBHLSS010000059">
    <property type="protein sequence ID" value="MFC0709930.1"/>
    <property type="molecule type" value="Genomic_DNA"/>
</dbReference>
<evidence type="ECO:0000256" key="8">
    <source>
        <dbReference type="ARBA" id="ARBA00022723"/>
    </source>
</evidence>
<evidence type="ECO:0000256" key="3">
    <source>
        <dbReference type="ARBA" id="ARBA00008207"/>
    </source>
</evidence>
<dbReference type="PANTHER" id="PTHR36701">
    <property type="entry name" value="EPOXYQUEUOSINE REDUCTASE QUEH"/>
    <property type="match status" value="1"/>
</dbReference>
<keyword evidence="11" id="KW-0408">Iron</keyword>
<evidence type="ECO:0000256" key="1">
    <source>
        <dbReference type="ARBA" id="ARBA00002268"/>
    </source>
</evidence>
<evidence type="ECO:0000256" key="5">
    <source>
        <dbReference type="ARBA" id="ARBA00016895"/>
    </source>
</evidence>
<evidence type="ECO:0000313" key="18">
    <source>
        <dbReference type="Proteomes" id="UP001589891"/>
    </source>
</evidence>
<evidence type="ECO:0000256" key="9">
    <source>
        <dbReference type="ARBA" id="ARBA00022785"/>
    </source>
</evidence>
<protein>
    <recommendedName>
        <fullName evidence="5">Epoxyqueuosine reductase QueH</fullName>
        <ecNumber evidence="4">1.17.99.6</ecNumber>
    </recommendedName>
    <alternativeName>
        <fullName evidence="15">Queuosine biosynthesis protein QueH</fullName>
    </alternativeName>
</protein>
<comment type="caution">
    <text evidence="17">The sequence shown here is derived from an EMBL/GenBank/DDBJ whole genome shotgun (WGS) entry which is preliminary data.</text>
</comment>
<gene>
    <name evidence="17" type="ORF">ACFFGX_10155</name>
</gene>